<protein>
    <submittedName>
        <fullName evidence="1">Uncharacterized protein</fullName>
    </submittedName>
</protein>
<name>A0A081AAM7_PHYNI</name>
<comment type="caution">
    <text evidence="1">The sequence shown here is derived from an EMBL/GenBank/DDBJ whole genome shotgun (WGS) entry which is preliminary data.</text>
</comment>
<dbReference type="AlphaFoldDB" id="A0A081AAM7"/>
<accession>A0A081AAM7</accession>
<proteinExistence type="predicted"/>
<dbReference type="Proteomes" id="UP000028582">
    <property type="component" value="Unassembled WGS sequence"/>
</dbReference>
<sequence length="72" mass="7885">MKLLGDCCADLNDASEIKEIGWARHPGRQTRICFSQITSDRPERPPKDLLCTAKTEVPRVSSVDVATATSTP</sequence>
<evidence type="ECO:0000313" key="2">
    <source>
        <dbReference type="Proteomes" id="UP000028582"/>
    </source>
</evidence>
<gene>
    <name evidence="1" type="ORF">F444_08583</name>
</gene>
<evidence type="ECO:0000313" key="1">
    <source>
        <dbReference type="EMBL" id="ETO75938.1"/>
    </source>
</evidence>
<reference evidence="1 2" key="1">
    <citation type="submission" date="2013-11" db="EMBL/GenBank/DDBJ databases">
        <title>The Genome Sequence of Phytophthora parasitica P1976.</title>
        <authorList>
            <consortium name="The Broad Institute Genomics Platform"/>
            <person name="Russ C."/>
            <person name="Tyler B."/>
            <person name="Panabieres F."/>
            <person name="Shan W."/>
            <person name="Tripathy S."/>
            <person name="Grunwald N."/>
            <person name="Machado M."/>
            <person name="Johnson C.S."/>
            <person name="Walker B."/>
            <person name="Young S."/>
            <person name="Zeng Q."/>
            <person name="Gargeya S."/>
            <person name="Fitzgerald M."/>
            <person name="Haas B."/>
            <person name="Abouelleil A."/>
            <person name="Allen A.W."/>
            <person name="Alvarado L."/>
            <person name="Arachchi H.M."/>
            <person name="Berlin A.M."/>
            <person name="Chapman S.B."/>
            <person name="Gainer-Dewar J."/>
            <person name="Goldberg J."/>
            <person name="Griggs A."/>
            <person name="Gujja S."/>
            <person name="Hansen M."/>
            <person name="Howarth C."/>
            <person name="Imamovic A."/>
            <person name="Ireland A."/>
            <person name="Larimer J."/>
            <person name="McCowan C."/>
            <person name="Murphy C."/>
            <person name="Pearson M."/>
            <person name="Poon T.W."/>
            <person name="Priest M."/>
            <person name="Roberts A."/>
            <person name="Saif S."/>
            <person name="Shea T."/>
            <person name="Sisk P."/>
            <person name="Sykes S."/>
            <person name="Wortman J."/>
            <person name="Nusbaum C."/>
            <person name="Birren B."/>
        </authorList>
    </citation>
    <scope>NUCLEOTIDE SEQUENCE [LARGE SCALE GENOMIC DNA]</scope>
    <source>
        <strain evidence="1 2">P1976</strain>
    </source>
</reference>
<dbReference type="EMBL" id="ANJA01001613">
    <property type="protein sequence ID" value="ETO75938.1"/>
    <property type="molecule type" value="Genomic_DNA"/>
</dbReference>
<organism evidence="1 2">
    <name type="scientific">Phytophthora nicotianae P1976</name>
    <dbReference type="NCBI Taxonomy" id="1317066"/>
    <lineage>
        <taxon>Eukaryota</taxon>
        <taxon>Sar</taxon>
        <taxon>Stramenopiles</taxon>
        <taxon>Oomycota</taxon>
        <taxon>Peronosporomycetes</taxon>
        <taxon>Peronosporales</taxon>
        <taxon>Peronosporaceae</taxon>
        <taxon>Phytophthora</taxon>
    </lineage>
</organism>